<dbReference type="PROSITE" id="PS50850">
    <property type="entry name" value="MFS"/>
    <property type="match status" value="1"/>
</dbReference>
<organism evidence="10 12">
    <name type="scientific">Venturia inaequalis</name>
    <name type="common">Apple scab fungus</name>
    <dbReference type="NCBI Taxonomy" id="5025"/>
    <lineage>
        <taxon>Eukaryota</taxon>
        <taxon>Fungi</taxon>
        <taxon>Dikarya</taxon>
        <taxon>Ascomycota</taxon>
        <taxon>Pezizomycotina</taxon>
        <taxon>Dothideomycetes</taxon>
        <taxon>Pleosporomycetidae</taxon>
        <taxon>Venturiales</taxon>
        <taxon>Venturiaceae</taxon>
        <taxon>Venturia</taxon>
    </lineage>
</organism>
<dbReference type="GO" id="GO:0016020">
    <property type="term" value="C:membrane"/>
    <property type="evidence" value="ECO:0007669"/>
    <property type="project" value="UniProtKB-SubCell"/>
</dbReference>
<feature type="transmembrane region" description="Helical" evidence="7">
    <location>
        <begin position="402"/>
        <end position="421"/>
    </location>
</feature>
<dbReference type="Proteomes" id="UP000490939">
    <property type="component" value="Unassembled WGS sequence"/>
</dbReference>
<feature type="transmembrane region" description="Helical" evidence="7">
    <location>
        <begin position="310"/>
        <end position="328"/>
    </location>
</feature>
<proteinExistence type="inferred from homology"/>
<evidence type="ECO:0000313" key="10">
    <source>
        <dbReference type="EMBL" id="KAE9967425.1"/>
    </source>
</evidence>
<feature type="transmembrane region" description="Helical" evidence="7">
    <location>
        <begin position="124"/>
        <end position="147"/>
    </location>
</feature>
<comment type="similarity">
    <text evidence="2">Belongs to the major facilitator superfamily. Sugar transporter (TC 2.A.1.1) family.</text>
</comment>
<feature type="transmembrane region" description="Helical" evidence="7">
    <location>
        <begin position="220"/>
        <end position="241"/>
    </location>
</feature>
<dbReference type="Proteomes" id="UP000447873">
    <property type="component" value="Unassembled WGS sequence"/>
</dbReference>
<feature type="transmembrane region" description="Helical" evidence="7">
    <location>
        <begin position="184"/>
        <end position="208"/>
    </location>
</feature>
<dbReference type="EMBL" id="WNWS01000458">
    <property type="protein sequence ID" value="KAE9967425.1"/>
    <property type="molecule type" value="Genomic_DNA"/>
</dbReference>
<dbReference type="SUPFAM" id="SSF103473">
    <property type="entry name" value="MFS general substrate transporter"/>
    <property type="match status" value="1"/>
</dbReference>
<evidence type="ECO:0000256" key="3">
    <source>
        <dbReference type="ARBA" id="ARBA00022692"/>
    </source>
</evidence>
<dbReference type="PANTHER" id="PTHR48022">
    <property type="entry name" value="PLASTIDIC GLUCOSE TRANSPORTER 4"/>
    <property type="match status" value="1"/>
</dbReference>
<dbReference type="PANTHER" id="PTHR48022:SF41">
    <property type="entry name" value="MAJOR FACILITATOR SUPERFAMILY (MFS) PROFILE DOMAIN-CONTAINING PROTEIN"/>
    <property type="match status" value="1"/>
</dbReference>
<feature type="transmembrane region" description="Helical" evidence="7">
    <location>
        <begin position="442"/>
        <end position="463"/>
    </location>
</feature>
<feature type="domain" description="Major facilitator superfamily (MFS) profile" evidence="8">
    <location>
        <begin position="48"/>
        <end position="497"/>
    </location>
</feature>
<keyword evidence="13" id="KW-1185">Reference proteome</keyword>
<feature type="transmembrane region" description="Helical" evidence="7">
    <location>
        <begin position="475"/>
        <end position="493"/>
    </location>
</feature>
<accession>A0A8H3UD39</accession>
<evidence type="ECO:0000313" key="9">
    <source>
        <dbReference type="EMBL" id="KAE9962218.1"/>
    </source>
</evidence>
<dbReference type="InterPro" id="IPR005828">
    <property type="entry name" value="MFS_sugar_transport-like"/>
</dbReference>
<feature type="region of interest" description="Disordered" evidence="6">
    <location>
        <begin position="528"/>
        <end position="549"/>
    </location>
</feature>
<evidence type="ECO:0000256" key="4">
    <source>
        <dbReference type="ARBA" id="ARBA00022989"/>
    </source>
</evidence>
<dbReference type="InterPro" id="IPR050360">
    <property type="entry name" value="MFS_Sugar_Transporters"/>
</dbReference>
<name>A0A8H3UD39_VENIN</name>
<feature type="transmembrane region" description="Helical" evidence="7">
    <location>
        <begin position="348"/>
        <end position="365"/>
    </location>
</feature>
<keyword evidence="5 7" id="KW-0472">Membrane</keyword>
<feature type="transmembrane region" description="Helical" evidence="7">
    <location>
        <begin position="45"/>
        <end position="71"/>
    </location>
</feature>
<dbReference type="Pfam" id="PF00083">
    <property type="entry name" value="Sugar_tr"/>
    <property type="match status" value="1"/>
</dbReference>
<feature type="transmembrane region" description="Helical" evidence="7">
    <location>
        <begin position="377"/>
        <end position="396"/>
    </location>
</feature>
<evidence type="ECO:0000256" key="1">
    <source>
        <dbReference type="ARBA" id="ARBA00004141"/>
    </source>
</evidence>
<evidence type="ECO:0000256" key="5">
    <source>
        <dbReference type="ARBA" id="ARBA00023136"/>
    </source>
</evidence>
<dbReference type="EMBL" id="WNWR01000863">
    <property type="protein sequence ID" value="KAE9968014.1"/>
    <property type="molecule type" value="Genomic_DNA"/>
</dbReference>
<dbReference type="AlphaFoldDB" id="A0A8H3UD39"/>
<dbReference type="InterPro" id="IPR020846">
    <property type="entry name" value="MFS_dom"/>
</dbReference>
<dbReference type="GO" id="GO:0005351">
    <property type="term" value="F:carbohydrate:proton symporter activity"/>
    <property type="evidence" value="ECO:0007669"/>
    <property type="project" value="TreeGrafter"/>
</dbReference>
<evidence type="ECO:0000256" key="7">
    <source>
        <dbReference type="SAM" id="Phobius"/>
    </source>
</evidence>
<keyword evidence="3 7" id="KW-0812">Transmembrane</keyword>
<dbReference type="EMBL" id="WNWQ01001121">
    <property type="protein sequence ID" value="KAE9962218.1"/>
    <property type="molecule type" value="Genomic_DNA"/>
</dbReference>
<feature type="transmembrane region" description="Helical" evidence="7">
    <location>
        <begin position="91"/>
        <end position="112"/>
    </location>
</feature>
<comment type="subcellular location">
    <subcellularLocation>
        <location evidence="1">Membrane</location>
        <topology evidence="1">Multi-pass membrane protein</topology>
    </subcellularLocation>
</comment>
<gene>
    <name evidence="9" type="ORF">BLS_000660</name>
    <name evidence="11" type="ORF">EG327_011234</name>
    <name evidence="10" type="ORF">EG328_008194</name>
</gene>
<protein>
    <recommendedName>
        <fullName evidence="8">Major facilitator superfamily (MFS) profile domain-containing protein</fullName>
    </recommendedName>
</protein>
<reference evidence="10 12" key="1">
    <citation type="submission" date="2018-12" db="EMBL/GenBank/DDBJ databases">
        <title>Venturia inaequalis Genome Resource.</title>
        <authorList>
            <person name="Lichtner F.J."/>
        </authorList>
    </citation>
    <scope>NUCLEOTIDE SEQUENCE [LARGE SCALE GENOMIC DNA]</scope>
    <source>
        <strain evidence="10 12">120213</strain>
        <strain evidence="9">Bline_iso_100314</strain>
        <strain evidence="11 13">DMI_063113</strain>
    </source>
</reference>
<evidence type="ECO:0000313" key="12">
    <source>
        <dbReference type="Proteomes" id="UP000447873"/>
    </source>
</evidence>
<sequence>MSRFQQLSPATLNMTDHAPTAVQFDPRGSRKSSNIKLHARSYPKVVGIVLALTPAILLFGYDAVAVSSIVALPSFTAQYGVLHGKKNIIPAMWLGIWHAASPIGIMVGAMIAGLVQEKTGRRICLILGSLVGIFGIAICFGSSYVGSLEARRGIYLVGKFIEGVCSGMVICTTQTYVAEIVPHVLHGAAFAIFPAMMLLGQLLGAIGLWRQSKIKTPDGYLTIIASQWVLNIIVIVVATLLPESPIWLIRSKGDMTAALKAERRLQRQSVNCVDNINHLALLLEQERLNKDAQGAVTYGECLAGTNRRRTLIVVFGNIMPQFFGLVLLSNASYFMQQLGMNSHQSLEILNIGIAIGLVANLAGVWTMQRFTTKPITIYTLGLCAVLFLSIGIAGFWDGDVVMWWTAICFILIIFTAGIGAWPASVLISSQASSLRLRGKTQGLGWVAHGLSQGTFSIVLPYVYNPDAGNSRGKVGFLFMGLCIIAAVLTWLFVPEMAGLSPQAIDDKFEMGIGARKWEQFGEGEWAERRKRDSEAFPPEEREDIQIQLK</sequence>
<comment type="caution">
    <text evidence="10">The sequence shown here is derived from an EMBL/GenBank/DDBJ whole genome shotgun (WGS) entry which is preliminary data.</text>
</comment>
<evidence type="ECO:0000259" key="8">
    <source>
        <dbReference type="PROSITE" id="PS50850"/>
    </source>
</evidence>
<evidence type="ECO:0000256" key="2">
    <source>
        <dbReference type="ARBA" id="ARBA00010992"/>
    </source>
</evidence>
<dbReference type="Gene3D" id="1.20.1250.20">
    <property type="entry name" value="MFS general substrate transporter like domains"/>
    <property type="match status" value="1"/>
</dbReference>
<dbReference type="InterPro" id="IPR036259">
    <property type="entry name" value="MFS_trans_sf"/>
</dbReference>
<dbReference type="Proteomes" id="UP000433883">
    <property type="component" value="Unassembled WGS sequence"/>
</dbReference>
<feature type="transmembrane region" description="Helical" evidence="7">
    <location>
        <begin position="153"/>
        <end position="172"/>
    </location>
</feature>
<evidence type="ECO:0000256" key="6">
    <source>
        <dbReference type="SAM" id="MobiDB-lite"/>
    </source>
</evidence>
<evidence type="ECO:0000313" key="11">
    <source>
        <dbReference type="EMBL" id="KAE9968014.1"/>
    </source>
</evidence>
<keyword evidence="4 7" id="KW-1133">Transmembrane helix</keyword>
<evidence type="ECO:0000313" key="13">
    <source>
        <dbReference type="Proteomes" id="UP000490939"/>
    </source>
</evidence>